<dbReference type="EMBL" id="ML178827">
    <property type="protein sequence ID" value="TFL00754.1"/>
    <property type="molecule type" value="Genomic_DNA"/>
</dbReference>
<accession>A0A5C3QQX4</accession>
<feature type="region of interest" description="Disordered" evidence="4">
    <location>
        <begin position="571"/>
        <end position="614"/>
    </location>
</feature>
<dbReference type="Pfam" id="PF01753">
    <property type="entry name" value="zf-MYND"/>
    <property type="match status" value="1"/>
</dbReference>
<dbReference type="Proteomes" id="UP000305067">
    <property type="component" value="Unassembled WGS sequence"/>
</dbReference>
<feature type="domain" description="MYND-type" evidence="5">
    <location>
        <begin position="521"/>
        <end position="560"/>
    </location>
</feature>
<dbReference type="GO" id="GO:0008270">
    <property type="term" value="F:zinc ion binding"/>
    <property type="evidence" value="ECO:0007669"/>
    <property type="project" value="UniProtKB-KW"/>
</dbReference>
<dbReference type="OrthoDB" id="432970at2759"/>
<evidence type="ECO:0000256" key="3">
    <source>
        <dbReference type="ARBA" id="ARBA00022833"/>
    </source>
</evidence>
<evidence type="ECO:0000313" key="7">
    <source>
        <dbReference type="Proteomes" id="UP000305067"/>
    </source>
</evidence>
<dbReference type="InterPro" id="IPR002893">
    <property type="entry name" value="Znf_MYND"/>
</dbReference>
<keyword evidence="2" id="KW-0863">Zinc-finger</keyword>
<dbReference type="AlphaFoldDB" id="A0A5C3QQX4"/>
<name>A0A5C3QQX4_9AGAR</name>
<keyword evidence="7" id="KW-1185">Reference proteome</keyword>
<dbReference type="SUPFAM" id="SSF144232">
    <property type="entry name" value="HIT/MYND zinc finger-like"/>
    <property type="match status" value="1"/>
</dbReference>
<organism evidence="6 7">
    <name type="scientific">Pterulicium gracile</name>
    <dbReference type="NCBI Taxonomy" id="1884261"/>
    <lineage>
        <taxon>Eukaryota</taxon>
        <taxon>Fungi</taxon>
        <taxon>Dikarya</taxon>
        <taxon>Basidiomycota</taxon>
        <taxon>Agaricomycotina</taxon>
        <taxon>Agaricomycetes</taxon>
        <taxon>Agaricomycetidae</taxon>
        <taxon>Agaricales</taxon>
        <taxon>Pleurotineae</taxon>
        <taxon>Pterulaceae</taxon>
        <taxon>Pterulicium</taxon>
    </lineage>
</organism>
<keyword evidence="3" id="KW-0862">Zinc</keyword>
<evidence type="ECO:0000313" key="6">
    <source>
        <dbReference type="EMBL" id="TFL00754.1"/>
    </source>
</evidence>
<evidence type="ECO:0000256" key="1">
    <source>
        <dbReference type="ARBA" id="ARBA00022723"/>
    </source>
</evidence>
<reference evidence="6 7" key="1">
    <citation type="journal article" date="2019" name="Nat. Ecol. Evol.">
        <title>Megaphylogeny resolves global patterns of mushroom evolution.</title>
        <authorList>
            <person name="Varga T."/>
            <person name="Krizsan K."/>
            <person name="Foldi C."/>
            <person name="Dima B."/>
            <person name="Sanchez-Garcia M."/>
            <person name="Sanchez-Ramirez S."/>
            <person name="Szollosi G.J."/>
            <person name="Szarkandi J.G."/>
            <person name="Papp V."/>
            <person name="Albert L."/>
            <person name="Andreopoulos W."/>
            <person name="Angelini C."/>
            <person name="Antonin V."/>
            <person name="Barry K.W."/>
            <person name="Bougher N.L."/>
            <person name="Buchanan P."/>
            <person name="Buyck B."/>
            <person name="Bense V."/>
            <person name="Catcheside P."/>
            <person name="Chovatia M."/>
            <person name="Cooper J."/>
            <person name="Damon W."/>
            <person name="Desjardin D."/>
            <person name="Finy P."/>
            <person name="Geml J."/>
            <person name="Haridas S."/>
            <person name="Hughes K."/>
            <person name="Justo A."/>
            <person name="Karasinski D."/>
            <person name="Kautmanova I."/>
            <person name="Kiss B."/>
            <person name="Kocsube S."/>
            <person name="Kotiranta H."/>
            <person name="LaButti K.M."/>
            <person name="Lechner B.E."/>
            <person name="Liimatainen K."/>
            <person name="Lipzen A."/>
            <person name="Lukacs Z."/>
            <person name="Mihaltcheva S."/>
            <person name="Morgado L.N."/>
            <person name="Niskanen T."/>
            <person name="Noordeloos M.E."/>
            <person name="Ohm R.A."/>
            <person name="Ortiz-Santana B."/>
            <person name="Ovrebo C."/>
            <person name="Racz N."/>
            <person name="Riley R."/>
            <person name="Savchenko A."/>
            <person name="Shiryaev A."/>
            <person name="Soop K."/>
            <person name="Spirin V."/>
            <person name="Szebenyi C."/>
            <person name="Tomsovsky M."/>
            <person name="Tulloss R.E."/>
            <person name="Uehling J."/>
            <person name="Grigoriev I.V."/>
            <person name="Vagvolgyi C."/>
            <person name="Papp T."/>
            <person name="Martin F.M."/>
            <person name="Miettinen O."/>
            <person name="Hibbett D.S."/>
            <person name="Nagy L.G."/>
        </authorList>
    </citation>
    <scope>NUCLEOTIDE SEQUENCE [LARGE SCALE GENOMIC DNA]</scope>
    <source>
        <strain evidence="6 7">CBS 309.79</strain>
    </source>
</reference>
<gene>
    <name evidence="6" type="ORF">BDV98DRAFT_568656</name>
</gene>
<proteinExistence type="predicted"/>
<evidence type="ECO:0000259" key="5">
    <source>
        <dbReference type="Pfam" id="PF01753"/>
    </source>
</evidence>
<dbReference type="Gene3D" id="6.10.140.2220">
    <property type="match status" value="1"/>
</dbReference>
<sequence>MAQPTLQAFPSPRDKYPDPERIALWKRVSRSDARRTVHVLTLDLHGPNNETVEGDTALDGVYIISQLKEISSDSKSEAWTALVNAGVVTALCKCALTYQGAIMHPEGREPSQQEMEEVYRHMHSPYFVPLEILCNAFVSCAIPPTAMERKMFEDIKKHWSTIVQRVWSEPSRSLDLEPREDRRRERIVIPQLLFRLTMIDSAFLNVILKPTDLTLTVLTRSWMHAMDTGDTRMNLGVLLPFISDRGFGPDNWKAHLAKHPAPSIQDLLPRIFLGASKTAGSDKKKRTATQTADAIVSAFAAHLEEVSITDLSWEYDFFHALFKFSMEHNRVFNRAIYRSSRFWAANVTMLQRASQHSGPEKNSMYMRALTTFSAMPHNVDKDGKEAIDGLVYNWLSAGLFDAFDKTIVTCLGARGGAMIFASIVGHISRYLPELSVKTRAVLRAQLPRPKLVQVLLTASAVRASVGGGREKVDRDYEELKRPGPKTSDNNTMWVQAAWQMIASIMASVEEPGDCTRRTCETKRSAEAEEKELFVCEKCKLARYCSDDCLTGDMFEHSKICEWGHLLERDREISGSSGPGAGPATGEPEKPALTFTVPYSATAGPGGSPRLTDLD</sequence>
<keyword evidence="1" id="KW-0479">Metal-binding</keyword>
<protein>
    <recommendedName>
        <fullName evidence="5">MYND-type domain-containing protein</fullName>
    </recommendedName>
</protein>
<evidence type="ECO:0000256" key="4">
    <source>
        <dbReference type="SAM" id="MobiDB-lite"/>
    </source>
</evidence>
<evidence type="ECO:0000256" key="2">
    <source>
        <dbReference type="ARBA" id="ARBA00022771"/>
    </source>
</evidence>